<feature type="transmembrane region" description="Helical" evidence="1">
    <location>
        <begin position="218"/>
        <end position="239"/>
    </location>
</feature>
<feature type="transmembrane region" description="Helical" evidence="1">
    <location>
        <begin position="76"/>
        <end position="99"/>
    </location>
</feature>
<gene>
    <name evidence="3" type="ORF">J4215_00885</name>
</gene>
<dbReference type="Pfam" id="PF07786">
    <property type="entry name" value="HGSNAT_cat"/>
    <property type="match status" value="1"/>
</dbReference>
<reference evidence="3" key="1">
    <citation type="submission" date="2021-03" db="EMBL/GenBank/DDBJ databases">
        <authorList>
            <person name="Jaffe A."/>
        </authorList>
    </citation>
    <scope>NUCLEOTIDE SEQUENCE</scope>
    <source>
        <strain evidence="3">RIFCSPLOWO2_01_FULL_AR10_48_17</strain>
    </source>
</reference>
<evidence type="ECO:0000313" key="4">
    <source>
        <dbReference type="Proteomes" id="UP000675968"/>
    </source>
</evidence>
<evidence type="ECO:0000313" key="3">
    <source>
        <dbReference type="EMBL" id="MBS3061118.1"/>
    </source>
</evidence>
<evidence type="ECO:0000259" key="2">
    <source>
        <dbReference type="Pfam" id="PF07786"/>
    </source>
</evidence>
<keyword evidence="1" id="KW-0812">Transmembrane</keyword>
<sequence length="241" mass="27554">MSARWIEIDALRGIAIVAMILFHFLFDYNFFVGPRFDVYSGVFFWLGRVAAFLFVFVAGLSLYVRVFRRNLDGYGLIADFVSRGLFLLGIGFLITLFTLVFFPDYVIWFGVLHLLGVATMLSIPFVSRPRFSFWAGIAVVAAGIVFSQNGTWVPDWIVLFPFSFQTFDYFPLFPWFGVFLLGIAAADRFFPKGQKTRVFGWVSGRPVRLLGFLGRHSLVLYLVHQPVLVGLIWIGFRFFSS</sequence>
<dbReference type="InterPro" id="IPR012429">
    <property type="entry name" value="HGSNAT_cat"/>
</dbReference>
<keyword evidence="1" id="KW-0472">Membrane</keyword>
<organism evidence="3 4">
    <name type="scientific">Candidatus Iainarchaeum sp</name>
    <dbReference type="NCBI Taxonomy" id="3101447"/>
    <lineage>
        <taxon>Archaea</taxon>
        <taxon>Candidatus Iainarchaeota</taxon>
        <taxon>Candidatus Iainarchaeia</taxon>
        <taxon>Candidatus Iainarchaeales</taxon>
        <taxon>Candidatus Iainarchaeaceae</taxon>
        <taxon>Candidatus Iainarchaeum</taxon>
    </lineage>
</organism>
<reference evidence="3" key="2">
    <citation type="submission" date="2021-05" db="EMBL/GenBank/DDBJ databases">
        <title>Protein family content uncovers lineage relationships and bacterial pathway maintenance mechanisms in DPANN archaea.</title>
        <authorList>
            <person name="Castelle C.J."/>
            <person name="Meheust R."/>
            <person name="Jaffe A.L."/>
            <person name="Seitz K."/>
            <person name="Gong X."/>
            <person name="Baker B.J."/>
            <person name="Banfield J.F."/>
        </authorList>
    </citation>
    <scope>NUCLEOTIDE SEQUENCE</scope>
    <source>
        <strain evidence="3">RIFCSPLOWO2_01_FULL_AR10_48_17</strain>
    </source>
</reference>
<dbReference type="Proteomes" id="UP000675968">
    <property type="component" value="Unassembled WGS sequence"/>
</dbReference>
<feature type="transmembrane region" description="Helical" evidence="1">
    <location>
        <begin position="12"/>
        <end position="31"/>
    </location>
</feature>
<accession>A0A8T4L1A4</accession>
<name>A0A8T4L1A4_9ARCH</name>
<feature type="transmembrane region" description="Helical" evidence="1">
    <location>
        <begin position="172"/>
        <end position="190"/>
    </location>
</feature>
<proteinExistence type="predicted"/>
<feature type="domain" description="Heparan-alpha-glucosaminide N-acetyltransferase catalytic" evidence="2">
    <location>
        <begin position="4"/>
        <end position="226"/>
    </location>
</feature>
<feature type="transmembrane region" description="Helical" evidence="1">
    <location>
        <begin position="133"/>
        <end position="152"/>
    </location>
</feature>
<dbReference type="EMBL" id="JAGVWC010000007">
    <property type="protein sequence ID" value="MBS3061118.1"/>
    <property type="molecule type" value="Genomic_DNA"/>
</dbReference>
<feature type="transmembrane region" description="Helical" evidence="1">
    <location>
        <begin position="43"/>
        <end position="64"/>
    </location>
</feature>
<evidence type="ECO:0000256" key="1">
    <source>
        <dbReference type="SAM" id="Phobius"/>
    </source>
</evidence>
<keyword evidence="1" id="KW-1133">Transmembrane helix</keyword>
<protein>
    <submittedName>
        <fullName evidence="3">DUF1624 domain-containing protein</fullName>
    </submittedName>
</protein>
<dbReference type="AlphaFoldDB" id="A0A8T4L1A4"/>
<comment type="caution">
    <text evidence="3">The sequence shown here is derived from an EMBL/GenBank/DDBJ whole genome shotgun (WGS) entry which is preliminary data.</text>
</comment>
<feature type="transmembrane region" description="Helical" evidence="1">
    <location>
        <begin position="105"/>
        <end position="126"/>
    </location>
</feature>